<keyword evidence="1" id="KW-0472">Membrane</keyword>
<reference evidence="2" key="1">
    <citation type="submission" date="2021-02" db="EMBL/GenBank/DDBJ databases">
        <authorList>
            <person name="Dougan E. K."/>
            <person name="Rhodes N."/>
            <person name="Thang M."/>
            <person name="Chan C."/>
        </authorList>
    </citation>
    <scope>NUCLEOTIDE SEQUENCE</scope>
</reference>
<sequence length="320" mass="36254">MDVPGGPDMTAWDQARWNNMTETQTAWLLATTSTIALLVMLLFMCGPVLCKAFWSVLKVFWLRCLACCSRRPGCCNRKATKEEARPVPLGPDQHLGWTAPMMEKLESLYKYIGSLWSELKKGNEQSFKQMDDVLKNLADMMKTQHVTIQGVKQVLDGLAAPPKLEDIMKGVQQAIVGMPLPANLKTYLDKMQAGLTQEAKENHGHINEGVKNCCSLLRSAKQTREYIQQTIDGQVQTLDELNQKLDGHSHVLRKLENDMGHYNNEQEVILGTTGDRQDRWCDRFNLPNHYMGNQWHEEVAKSCESCLSREATDGLVRMVE</sequence>
<keyword evidence="1" id="KW-0812">Transmembrane</keyword>
<accession>A0A812P250</accession>
<keyword evidence="1" id="KW-1133">Transmembrane helix</keyword>
<protein>
    <submittedName>
        <fullName evidence="2">Uncharacterized protein</fullName>
    </submittedName>
</protein>
<organism evidence="2 3">
    <name type="scientific">Symbiodinium natans</name>
    <dbReference type="NCBI Taxonomy" id="878477"/>
    <lineage>
        <taxon>Eukaryota</taxon>
        <taxon>Sar</taxon>
        <taxon>Alveolata</taxon>
        <taxon>Dinophyceae</taxon>
        <taxon>Suessiales</taxon>
        <taxon>Symbiodiniaceae</taxon>
        <taxon>Symbiodinium</taxon>
    </lineage>
</organism>
<keyword evidence="3" id="KW-1185">Reference proteome</keyword>
<gene>
    <name evidence="2" type="ORF">SNAT2548_LOCUS17895</name>
</gene>
<dbReference type="Proteomes" id="UP000604046">
    <property type="component" value="Unassembled WGS sequence"/>
</dbReference>
<feature type="transmembrane region" description="Helical" evidence="1">
    <location>
        <begin position="26"/>
        <end position="50"/>
    </location>
</feature>
<evidence type="ECO:0000256" key="1">
    <source>
        <dbReference type="SAM" id="Phobius"/>
    </source>
</evidence>
<name>A0A812P250_9DINO</name>
<evidence type="ECO:0000313" key="2">
    <source>
        <dbReference type="EMBL" id="CAE7341940.1"/>
    </source>
</evidence>
<comment type="caution">
    <text evidence="2">The sequence shown here is derived from an EMBL/GenBank/DDBJ whole genome shotgun (WGS) entry which is preliminary data.</text>
</comment>
<dbReference type="EMBL" id="CAJNDS010002127">
    <property type="protein sequence ID" value="CAE7341940.1"/>
    <property type="molecule type" value="Genomic_DNA"/>
</dbReference>
<evidence type="ECO:0000313" key="3">
    <source>
        <dbReference type="Proteomes" id="UP000604046"/>
    </source>
</evidence>
<dbReference type="AlphaFoldDB" id="A0A812P250"/>
<proteinExistence type="predicted"/>